<keyword evidence="4" id="KW-1185">Reference proteome</keyword>
<gene>
    <name evidence="3" type="ORF">CRG98_025168</name>
</gene>
<dbReference type="EMBL" id="PGOL01001783">
    <property type="protein sequence ID" value="PKI54381.1"/>
    <property type="molecule type" value="Genomic_DNA"/>
</dbReference>
<evidence type="ECO:0000259" key="2">
    <source>
        <dbReference type="Pfam" id="PF13456"/>
    </source>
</evidence>
<feature type="domain" description="RNase H type-1" evidence="2">
    <location>
        <begin position="92"/>
        <end position="151"/>
    </location>
</feature>
<organism evidence="3 4">
    <name type="scientific">Punica granatum</name>
    <name type="common">Pomegranate</name>
    <dbReference type="NCBI Taxonomy" id="22663"/>
    <lineage>
        <taxon>Eukaryota</taxon>
        <taxon>Viridiplantae</taxon>
        <taxon>Streptophyta</taxon>
        <taxon>Embryophyta</taxon>
        <taxon>Tracheophyta</taxon>
        <taxon>Spermatophyta</taxon>
        <taxon>Magnoliopsida</taxon>
        <taxon>eudicotyledons</taxon>
        <taxon>Gunneridae</taxon>
        <taxon>Pentapetalae</taxon>
        <taxon>rosids</taxon>
        <taxon>malvids</taxon>
        <taxon>Myrtales</taxon>
        <taxon>Lythraceae</taxon>
        <taxon>Punica</taxon>
    </lineage>
</organism>
<dbReference type="Pfam" id="PF13456">
    <property type="entry name" value="RVT_3"/>
    <property type="match status" value="1"/>
</dbReference>
<protein>
    <recommendedName>
        <fullName evidence="2">RNase H type-1 domain-containing protein</fullName>
    </recommendedName>
</protein>
<feature type="region of interest" description="Disordered" evidence="1">
    <location>
        <begin position="20"/>
        <end position="45"/>
    </location>
</feature>
<dbReference type="GO" id="GO:0003676">
    <property type="term" value="F:nucleic acid binding"/>
    <property type="evidence" value="ECO:0007669"/>
    <property type="project" value="InterPro"/>
</dbReference>
<dbReference type="AlphaFoldDB" id="A0A2I0JDQ3"/>
<dbReference type="Proteomes" id="UP000233551">
    <property type="component" value="Unassembled WGS sequence"/>
</dbReference>
<feature type="compositionally biased region" description="Basic and acidic residues" evidence="1">
    <location>
        <begin position="30"/>
        <end position="45"/>
    </location>
</feature>
<proteinExistence type="predicted"/>
<comment type="caution">
    <text evidence="3">The sequence shown here is derived from an EMBL/GenBank/DDBJ whole genome shotgun (WGS) entry which is preliminary data.</text>
</comment>
<sequence length="156" mass="17563">MGGERRKKADLSDSILRIKRSFKQHSNKQTPREHFDPRLSSDRDREAAHELHQDQGWAHINTDAAWIPDIACLAGFMHLPYQPISCSWNEPAKAASPLQAEAKAALLPISLALDRGWRKIWIRTDALLLGDAFHRTHPPAGDIRSIMSDIDNAASR</sequence>
<reference evidence="3 4" key="1">
    <citation type="submission" date="2017-11" db="EMBL/GenBank/DDBJ databases">
        <title>De-novo sequencing of pomegranate (Punica granatum L.) genome.</title>
        <authorList>
            <person name="Akparov Z."/>
            <person name="Amiraslanov A."/>
            <person name="Hajiyeva S."/>
            <person name="Abbasov M."/>
            <person name="Kaur K."/>
            <person name="Hamwieh A."/>
            <person name="Solovyev V."/>
            <person name="Salamov A."/>
            <person name="Braich B."/>
            <person name="Kosarev P."/>
            <person name="Mahmoud A."/>
            <person name="Hajiyev E."/>
            <person name="Babayeva S."/>
            <person name="Izzatullayeva V."/>
            <person name="Mammadov A."/>
            <person name="Mammadov A."/>
            <person name="Sharifova S."/>
            <person name="Ojaghi J."/>
            <person name="Eynullazada K."/>
            <person name="Bayramov B."/>
            <person name="Abdulazimova A."/>
            <person name="Shahmuradov I."/>
        </authorList>
    </citation>
    <scope>NUCLEOTIDE SEQUENCE [LARGE SCALE GENOMIC DNA]</scope>
    <source>
        <strain evidence="4">cv. AG2017</strain>
        <tissue evidence="3">Leaf</tissue>
    </source>
</reference>
<evidence type="ECO:0000313" key="3">
    <source>
        <dbReference type="EMBL" id="PKI54381.1"/>
    </source>
</evidence>
<evidence type="ECO:0000313" key="4">
    <source>
        <dbReference type="Proteomes" id="UP000233551"/>
    </source>
</evidence>
<dbReference type="InterPro" id="IPR002156">
    <property type="entry name" value="RNaseH_domain"/>
</dbReference>
<name>A0A2I0JDQ3_PUNGR</name>
<dbReference type="GO" id="GO:0004523">
    <property type="term" value="F:RNA-DNA hybrid ribonuclease activity"/>
    <property type="evidence" value="ECO:0007669"/>
    <property type="project" value="InterPro"/>
</dbReference>
<evidence type="ECO:0000256" key="1">
    <source>
        <dbReference type="SAM" id="MobiDB-lite"/>
    </source>
</evidence>
<accession>A0A2I0JDQ3</accession>